<comment type="caution">
    <text evidence="8">The sequence shown here is derived from an EMBL/GenBank/DDBJ whole genome shotgun (WGS) entry which is preliminary data.</text>
</comment>
<keyword evidence="3" id="KW-0479">Metal-binding</keyword>
<dbReference type="PANTHER" id="PTHR13204:SF1">
    <property type="entry name" value="ESTER HYDROLASE C11ORF54"/>
    <property type="match status" value="1"/>
</dbReference>
<sequence length="356" mass="38690">MEHPINSPQQTCYSVEKTVLKNAPSAIAIADVLRSALPFYYHKTEIAVLQCPGHVNAPVLLFADLTAAPYNLAFSHLGKSAAILDVGGISNLFPEPQQDKIYCLTDLASLCQFSTAKDYYFLGAGAGPFHSVGTNSEWICNAKLLARQISSVPSIQSSSSCAVVNADKTVISLQSMPSDDFALLGNLLACEGSSKKDASTVIYIHVSNRIGKDAGGHDFPTLLASILRKHEDALSMQEPIALGGVFVQRTGRVQIHVMPAFSDFPIQSHTSVQEWLHFAEVSAPMTFPFVAVSSDPGLDLRTVHAHGFHDKEYGGHYHCDTTASEVDYEAIVTVAQSIFRIDRVPQTLDFFERKCS</sequence>
<organism evidence="8 9">
    <name type="scientific">Cardiosporidium cionae</name>
    <dbReference type="NCBI Taxonomy" id="476202"/>
    <lineage>
        <taxon>Eukaryota</taxon>
        <taxon>Sar</taxon>
        <taxon>Alveolata</taxon>
        <taxon>Apicomplexa</taxon>
        <taxon>Aconoidasida</taxon>
        <taxon>Nephromycida</taxon>
        <taxon>Cardiosporidium</taxon>
    </lineage>
</organism>
<dbReference type="InterPro" id="IPR015021">
    <property type="entry name" value="C11orf54_DUF1907"/>
</dbReference>
<comment type="subunit">
    <text evidence="2">Monomer.</text>
</comment>
<evidence type="ECO:0000313" key="9">
    <source>
        <dbReference type="Proteomes" id="UP000823046"/>
    </source>
</evidence>
<reference evidence="8 9" key="1">
    <citation type="journal article" date="2020" name="bioRxiv">
        <title>Metabolic contributions of an alphaproteobacterial endosymbiont in the apicomplexan Cardiosporidium cionae.</title>
        <authorList>
            <person name="Hunter E.S."/>
            <person name="Paight C.J."/>
            <person name="Lane C.E."/>
        </authorList>
    </citation>
    <scope>NUCLEOTIDE SEQUENCE [LARGE SCALE GENOMIC DNA]</scope>
    <source>
        <strain evidence="8">ESH_2018</strain>
    </source>
</reference>
<comment type="subcellular location">
    <subcellularLocation>
        <location evidence="1">Nucleus</location>
    </subcellularLocation>
</comment>
<dbReference type="EMBL" id="JADAQX010000181">
    <property type="protein sequence ID" value="KAF8821426.1"/>
    <property type="molecule type" value="Genomic_DNA"/>
</dbReference>
<evidence type="ECO:0000256" key="6">
    <source>
        <dbReference type="ARBA" id="ARBA00023242"/>
    </source>
</evidence>
<keyword evidence="9" id="KW-1185">Reference proteome</keyword>
<dbReference type="SMART" id="SM01168">
    <property type="entry name" value="DUF1907"/>
    <property type="match status" value="1"/>
</dbReference>
<evidence type="ECO:0000256" key="1">
    <source>
        <dbReference type="ARBA" id="ARBA00004123"/>
    </source>
</evidence>
<dbReference type="Proteomes" id="UP000823046">
    <property type="component" value="Unassembled WGS sequence"/>
</dbReference>
<dbReference type="Pfam" id="PF08925">
    <property type="entry name" value="DUF1907"/>
    <property type="match status" value="1"/>
</dbReference>
<evidence type="ECO:0000256" key="5">
    <source>
        <dbReference type="ARBA" id="ARBA00022833"/>
    </source>
</evidence>
<evidence type="ECO:0000256" key="4">
    <source>
        <dbReference type="ARBA" id="ARBA00022801"/>
    </source>
</evidence>
<accession>A0ABQ7JBT1</accession>
<keyword evidence="4" id="KW-0378">Hydrolase</keyword>
<evidence type="ECO:0000256" key="2">
    <source>
        <dbReference type="ARBA" id="ARBA00011245"/>
    </source>
</evidence>
<dbReference type="PANTHER" id="PTHR13204">
    <property type="entry name" value="PTD012 PROTEIN"/>
    <property type="match status" value="1"/>
</dbReference>
<name>A0ABQ7JBT1_9APIC</name>
<proteinExistence type="predicted"/>
<evidence type="ECO:0000256" key="3">
    <source>
        <dbReference type="ARBA" id="ARBA00022723"/>
    </source>
</evidence>
<gene>
    <name evidence="8" type="ORF">IE077_000280</name>
</gene>
<protein>
    <submittedName>
        <fullName evidence="8">Ester hydrolase C11-like protein</fullName>
    </submittedName>
</protein>
<keyword evidence="5" id="KW-0862">Zinc</keyword>
<feature type="domain" description="DUF1907" evidence="7">
    <location>
        <begin position="32"/>
        <end position="341"/>
    </location>
</feature>
<evidence type="ECO:0000313" key="8">
    <source>
        <dbReference type="EMBL" id="KAF8821426.1"/>
    </source>
</evidence>
<dbReference type="SUPFAM" id="SSF117856">
    <property type="entry name" value="AF0104/ALDC/Ptd012-like"/>
    <property type="match status" value="1"/>
</dbReference>
<keyword evidence="6" id="KW-0539">Nucleus</keyword>
<evidence type="ECO:0000259" key="7">
    <source>
        <dbReference type="SMART" id="SM01168"/>
    </source>
</evidence>